<organism evidence="3 4">
    <name type="scientific">Teratosphaeria destructans</name>
    <dbReference type="NCBI Taxonomy" id="418781"/>
    <lineage>
        <taxon>Eukaryota</taxon>
        <taxon>Fungi</taxon>
        <taxon>Dikarya</taxon>
        <taxon>Ascomycota</taxon>
        <taxon>Pezizomycotina</taxon>
        <taxon>Dothideomycetes</taxon>
        <taxon>Dothideomycetidae</taxon>
        <taxon>Mycosphaerellales</taxon>
        <taxon>Teratosphaeriaceae</taxon>
        <taxon>Teratosphaeria</taxon>
    </lineage>
</organism>
<name>A0A9W7STE3_9PEZI</name>
<evidence type="ECO:0000313" key="3">
    <source>
        <dbReference type="EMBL" id="KAH9828254.1"/>
    </source>
</evidence>
<dbReference type="InterPro" id="IPR003615">
    <property type="entry name" value="HNH_nuc"/>
</dbReference>
<dbReference type="OrthoDB" id="3686371at2759"/>
<dbReference type="GO" id="GO:0004519">
    <property type="term" value="F:endonuclease activity"/>
    <property type="evidence" value="ECO:0007669"/>
    <property type="project" value="UniProtKB-KW"/>
</dbReference>
<protein>
    <submittedName>
        <fullName evidence="3">HNH endonuclease</fullName>
    </submittedName>
</protein>
<feature type="region of interest" description="Disordered" evidence="1">
    <location>
        <begin position="334"/>
        <end position="421"/>
    </location>
</feature>
<feature type="compositionally biased region" description="Basic and acidic residues" evidence="1">
    <location>
        <begin position="473"/>
        <end position="489"/>
    </location>
</feature>
<evidence type="ECO:0000256" key="1">
    <source>
        <dbReference type="SAM" id="MobiDB-lite"/>
    </source>
</evidence>
<keyword evidence="3" id="KW-0540">Nuclease</keyword>
<proteinExistence type="predicted"/>
<reference evidence="3 4" key="2">
    <citation type="journal article" date="2021" name="Curr. Genet.">
        <title>Genetic response to nitrogen starvation in the aggressive Eucalyptus foliar pathogen Teratosphaeria destructans.</title>
        <authorList>
            <person name="Havenga M."/>
            <person name="Wingfield B.D."/>
            <person name="Wingfield M.J."/>
            <person name="Dreyer L.L."/>
            <person name="Roets F."/>
            <person name="Aylward J."/>
        </authorList>
    </citation>
    <scope>NUCLEOTIDE SEQUENCE [LARGE SCALE GENOMIC DNA]</scope>
    <source>
        <strain evidence="3">CMW44962</strain>
    </source>
</reference>
<evidence type="ECO:0000259" key="2">
    <source>
        <dbReference type="Pfam" id="PF13391"/>
    </source>
</evidence>
<feature type="compositionally biased region" description="Basic and acidic residues" evidence="1">
    <location>
        <begin position="360"/>
        <end position="372"/>
    </location>
</feature>
<comment type="caution">
    <text evidence="3">The sequence shown here is derived from an EMBL/GenBank/DDBJ whole genome shotgun (WGS) entry which is preliminary data.</text>
</comment>
<feature type="domain" description="HNH nuclease" evidence="2">
    <location>
        <begin position="183"/>
        <end position="250"/>
    </location>
</feature>
<gene>
    <name evidence="3" type="ORF">Tdes44962_MAKER09407</name>
</gene>
<dbReference type="Proteomes" id="UP001138500">
    <property type="component" value="Unassembled WGS sequence"/>
</dbReference>
<keyword evidence="3" id="KW-0255">Endonuclease</keyword>
<feature type="compositionally biased region" description="Acidic residues" evidence="1">
    <location>
        <begin position="406"/>
        <end position="416"/>
    </location>
</feature>
<dbReference type="EMBL" id="RIBY02001679">
    <property type="protein sequence ID" value="KAH9828254.1"/>
    <property type="molecule type" value="Genomic_DNA"/>
</dbReference>
<accession>A0A9W7STE3</accession>
<dbReference type="Pfam" id="PF13391">
    <property type="entry name" value="HNH_2"/>
    <property type="match status" value="1"/>
</dbReference>
<keyword evidence="4" id="KW-1185">Reference proteome</keyword>
<feature type="region of interest" description="Disordered" evidence="1">
    <location>
        <begin position="467"/>
        <end position="489"/>
    </location>
</feature>
<dbReference type="AlphaFoldDB" id="A0A9W7STE3"/>
<evidence type="ECO:0000313" key="4">
    <source>
        <dbReference type="Proteomes" id="UP001138500"/>
    </source>
</evidence>
<keyword evidence="3" id="KW-0378">Hydrolase</keyword>
<reference evidence="3 4" key="1">
    <citation type="journal article" date="2018" name="IMA Fungus">
        <title>IMA Genome-F 10: Nine draft genome sequences of Claviceps purpurea s.lat., including C. arundinis, C. humidiphila, and C. cf. spartinae, pseudomolecules for the pitch canker pathogen Fusarium circinatum, draft genome of Davidsoniella eucalypti, Grosmannia galeiformis, Quambalaria eucalypti, and Teratosphaeria destructans.</title>
        <authorList>
            <person name="Wingfield B.D."/>
            <person name="Liu M."/>
            <person name="Nguyen H.D."/>
            <person name="Lane F.A."/>
            <person name="Morgan S.W."/>
            <person name="De Vos L."/>
            <person name="Wilken P.M."/>
            <person name="Duong T.A."/>
            <person name="Aylward J."/>
            <person name="Coetzee M.P."/>
            <person name="Dadej K."/>
            <person name="De Beer Z.W."/>
            <person name="Findlay W."/>
            <person name="Havenga M."/>
            <person name="Kolarik M."/>
            <person name="Menzies J.G."/>
            <person name="Naidoo K."/>
            <person name="Pochopski O."/>
            <person name="Shoukouhi P."/>
            <person name="Santana Q.C."/>
            <person name="Seifert K.A."/>
            <person name="Soal N."/>
            <person name="Steenkamp E.T."/>
            <person name="Tatham C.T."/>
            <person name="van der Nest M.A."/>
            <person name="Wingfield M.J."/>
        </authorList>
    </citation>
    <scope>NUCLEOTIDE SEQUENCE [LARGE SCALE GENOMIC DNA]</scope>
    <source>
        <strain evidence="3">CMW44962</strain>
    </source>
</reference>
<sequence>MRRLDLFAERTPSPPPSRVHHQVVRVRHPGYDDAGNTLFAFPAVDVYCEGQQRQEPGVEEVGGVLVQVVYTACTIVSGNKDGFLSRDKSGTDIVWEPQMSSAAPAEIDQVLRAGDYYFHVPSPPPITVASPSTASLRAAVSPDFRIAYAVCPTFREWQPPPQIPESFQASVIDDPQPPKTRRCHVTAETDANECAHLVPAGEMDWFGTHAMWLRHYTTSRFCKDAIHQHGNIIPLRKDIHFLFDSSHFTVFPRLDKNGAYQPAVHVLTTDAPSLYKKYHARCLRPLRGISAHFLFARFAWSIFPLLRGFFQAGMARSVLVAGNIEQTRVGSECEQLVQGQGPGRSGLSPKRKSTSPTKSRSPEKRVCTEYARESNSPDSAVAGLGQAKEKGKRRRSSCSISTGSNSEEEDDQDTSSEEITNPDELQVLAAQGLRAQKKPRTSREMDNARFLAAQGRPHYGFVESEWDEDDGWEERNRGRTRDRFGRPFV</sequence>